<comment type="caution">
    <text evidence="1">The sequence shown here is derived from an EMBL/GenBank/DDBJ whole genome shotgun (WGS) entry which is preliminary data.</text>
</comment>
<organism evidence="1 2">
    <name type="scientific">Eumeta variegata</name>
    <name type="common">Bagworm moth</name>
    <name type="synonym">Eumeta japonica</name>
    <dbReference type="NCBI Taxonomy" id="151549"/>
    <lineage>
        <taxon>Eukaryota</taxon>
        <taxon>Metazoa</taxon>
        <taxon>Ecdysozoa</taxon>
        <taxon>Arthropoda</taxon>
        <taxon>Hexapoda</taxon>
        <taxon>Insecta</taxon>
        <taxon>Pterygota</taxon>
        <taxon>Neoptera</taxon>
        <taxon>Endopterygota</taxon>
        <taxon>Lepidoptera</taxon>
        <taxon>Glossata</taxon>
        <taxon>Ditrysia</taxon>
        <taxon>Tineoidea</taxon>
        <taxon>Psychidae</taxon>
        <taxon>Oiketicinae</taxon>
        <taxon>Eumeta</taxon>
    </lineage>
</organism>
<keyword evidence="2" id="KW-1185">Reference proteome</keyword>
<evidence type="ECO:0000313" key="1">
    <source>
        <dbReference type="EMBL" id="GBP83469.1"/>
    </source>
</evidence>
<name>A0A4C1Z978_EUMVA</name>
<dbReference type="Proteomes" id="UP000299102">
    <property type="component" value="Unassembled WGS sequence"/>
</dbReference>
<accession>A0A4C1Z978</accession>
<evidence type="ECO:0000313" key="2">
    <source>
        <dbReference type="Proteomes" id="UP000299102"/>
    </source>
</evidence>
<dbReference type="EMBL" id="BGZK01001623">
    <property type="protein sequence ID" value="GBP83469.1"/>
    <property type="molecule type" value="Genomic_DNA"/>
</dbReference>
<proteinExistence type="predicted"/>
<dbReference type="AlphaFoldDB" id="A0A4C1Z978"/>
<sequence length="101" mass="11004">MSTALEEIDTPALNNIPDIIETTDEVDTSIGTLTNYIQKVVKSCSREFPVTVDHRRLPADALDLLANAAQAKNAALCHASHTLVGKISSERGLFKDMREPV</sequence>
<gene>
    <name evidence="1" type="ORF">EVAR_65115_1</name>
</gene>
<protein>
    <submittedName>
        <fullName evidence="1">Uncharacterized protein</fullName>
    </submittedName>
</protein>
<reference evidence="1 2" key="1">
    <citation type="journal article" date="2019" name="Commun. Biol.">
        <title>The bagworm genome reveals a unique fibroin gene that provides high tensile strength.</title>
        <authorList>
            <person name="Kono N."/>
            <person name="Nakamura H."/>
            <person name="Ohtoshi R."/>
            <person name="Tomita M."/>
            <person name="Numata K."/>
            <person name="Arakawa K."/>
        </authorList>
    </citation>
    <scope>NUCLEOTIDE SEQUENCE [LARGE SCALE GENOMIC DNA]</scope>
</reference>